<dbReference type="EC" id="6.1.1.14" evidence="2"/>
<evidence type="ECO:0000313" key="10">
    <source>
        <dbReference type="Proteomes" id="UP000018949"/>
    </source>
</evidence>
<dbReference type="Pfam" id="PF02092">
    <property type="entry name" value="tRNA_synt_2f"/>
    <property type="match status" value="1"/>
</dbReference>
<evidence type="ECO:0000256" key="5">
    <source>
        <dbReference type="ARBA" id="ARBA00022840"/>
    </source>
</evidence>
<reference evidence="9 10" key="1">
    <citation type="submission" date="2013-12" db="EMBL/GenBank/DDBJ databases">
        <title>NBRP : Genome information of microbial organism related human and environment.</title>
        <authorList>
            <person name="Hattori M."/>
            <person name="Oshima K."/>
            <person name="Inaba H."/>
            <person name="Suda W."/>
            <person name="Sakamoto M."/>
            <person name="Iino T."/>
            <person name="Kitahara M."/>
            <person name="Oshida Y."/>
            <person name="Iida T."/>
            <person name="Kudo T."/>
            <person name="Itoh T."/>
            <person name="Ahmed I."/>
            <person name="Ohkuma M."/>
        </authorList>
    </citation>
    <scope>NUCLEOTIDE SEQUENCE [LARGE SCALE GENOMIC DNA]</scope>
    <source>
        <strain evidence="9 10">JCM 21738</strain>
    </source>
</reference>
<evidence type="ECO:0000256" key="3">
    <source>
        <dbReference type="ARBA" id="ARBA00022598"/>
    </source>
</evidence>
<evidence type="ECO:0000313" key="9">
    <source>
        <dbReference type="EMBL" id="GAE46415.1"/>
    </source>
</evidence>
<accession>W4RPT6</accession>
<protein>
    <recommendedName>
        <fullName evidence="2">glycine--tRNA ligase</fullName>
        <ecNumber evidence="2">6.1.1.14</ecNumber>
    </recommendedName>
</protein>
<evidence type="ECO:0000256" key="4">
    <source>
        <dbReference type="ARBA" id="ARBA00022741"/>
    </source>
</evidence>
<keyword evidence="6" id="KW-0648">Protein biosynthesis</keyword>
<organism evidence="9 10">
    <name type="scientific">Mesobacillus boroniphilus JCM 21738</name>
    <dbReference type="NCBI Taxonomy" id="1294265"/>
    <lineage>
        <taxon>Bacteria</taxon>
        <taxon>Bacillati</taxon>
        <taxon>Bacillota</taxon>
        <taxon>Bacilli</taxon>
        <taxon>Bacillales</taxon>
        <taxon>Bacillaceae</taxon>
        <taxon>Mesobacillus</taxon>
    </lineage>
</organism>
<evidence type="ECO:0000256" key="6">
    <source>
        <dbReference type="ARBA" id="ARBA00022917"/>
    </source>
</evidence>
<name>W4RPT6_9BACI</name>
<dbReference type="PANTHER" id="PTHR30075">
    <property type="entry name" value="GLYCYL-TRNA SYNTHETASE"/>
    <property type="match status" value="1"/>
</dbReference>
<dbReference type="GO" id="GO:0006426">
    <property type="term" value="P:glycyl-tRNA aminoacylation"/>
    <property type="evidence" value="ECO:0007669"/>
    <property type="project" value="InterPro"/>
</dbReference>
<evidence type="ECO:0000256" key="8">
    <source>
        <dbReference type="ARBA" id="ARBA00047937"/>
    </source>
</evidence>
<keyword evidence="7 9" id="KW-0030">Aminoacyl-tRNA synthetase</keyword>
<dbReference type="GO" id="GO:0004820">
    <property type="term" value="F:glycine-tRNA ligase activity"/>
    <property type="evidence" value="ECO:0007669"/>
    <property type="project" value="UniProtKB-EC"/>
</dbReference>
<dbReference type="InterPro" id="IPR015944">
    <property type="entry name" value="Gly-tRNA-synth_bsu"/>
</dbReference>
<keyword evidence="4" id="KW-0547">Nucleotide-binding</keyword>
<dbReference type="PANTHER" id="PTHR30075:SF2">
    <property type="entry name" value="GLYCINE--TRNA LIGASE, CHLOROPLASTIC_MITOCHONDRIAL 2"/>
    <property type="match status" value="1"/>
</dbReference>
<evidence type="ECO:0000256" key="1">
    <source>
        <dbReference type="ARBA" id="ARBA00008226"/>
    </source>
</evidence>
<comment type="caution">
    <text evidence="9">The sequence shown here is derived from an EMBL/GenBank/DDBJ whole genome shotgun (WGS) entry which is preliminary data.</text>
</comment>
<evidence type="ECO:0000256" key="7">
    <source>
        <dbReference type="ARBA" id="ARBA00023146"/>
    </source>
</evidence>
<keyword evidence="5" id="KW-0067">ATP-binding</keyword>
<evidence type="ECO:0000256" key="2">
    <source>
        <dbReference type="ARBA" id="ARBA00012829"/>
    </source>
</evidence>
<sequence length="56" mass="6527">MTKRNLLLEIGLEEMPARFINDSMNQLASKVDNWLKTNNIGFEAIQLYSTPRSLHY</sequence>
<gene>
    <name evidence="9" type="ORF">JCM21738_3317</name>
</gene>
<dbReference type="AlphaFoldDB" id="W4RPT6"/>
<dbReference type="InterPro" id="IPR006194">
    <property type="entry name" value="Gly-tRNA-synth_heterodimer"/>
</dbReference>
<comment type="similarity">
    <text evidence="1">Belongs to the class-II aminoacyl-tRNA synthetase family.</text>
</comment>
<comment type="catalytic activity">
    <reaction evidence="8">
        <text>tRNA(Gly) + glycine + ATP = glycyl-tRNA(Gly) + AMP + diphosphate</text>
        <dbReference type="Rhea" id="RHEA:16013"/>
        <dbReference type="Rhea" id="RHEA-COMP:9664"/>
        <dbReference type="Rhea" id="RHEA-COMP:9683"/>
        <dbReference type="ChEBI" id="CHEBI:30616"/>
        <dbReference type="ChEBI" id="CHEBI:33019"/>
        <dbReference type="ChEBI" id="CHEBI:57305"/>
        <dbReference type="ChEBI" id="CHEBI:78442"/>
        <dbReference type="ChEBI" id="CHEBI:78522"/>
        <dbReference type="ChEBI" id="CHEBI:456215"/>
        <dbReference type="EC" id="6.1.1.14"/>
    </reaction>
</comment>
<dbReference type="GO" id="GO:0005524">
    <property type="term" value="F:ATP binding"/>
    <property type="evidence" value="ECO:0007669"/>
    <property type="project" value="UniProtKB-KW"/>
</dbReference>
<proteinExistence type="inferred from homology"/>
<dbReference type="eggNOG" id="COG0751">
    <property type="taxonomic scope" value="Bacteria"/>
</dbReference>
<dbReference type="GO" id="GO:0005829">
    <property type="term" value="C:cytosol"/>
    <property type="evidence" value="ECO:0007669"/>
    <property type="project" value="TreeGrafter"/>
</dbReference>
<dbReference type="Proteomes" id="UP000018949">
    <property type="component" value="Unassembled WGS sequence"/>
</dbReference>
<dbReference type="EMBL" id="BAUW01000043">
    <property type="protein sequence ID" value="GAE46415.1"/>
    <property type="molecule type" value="Genomic_DNA"/>
</dbReference>
<keyword evidence="3" id="KW-0436">Ligase</keyword>
<keyword evidence="10" id="KW-1185">Reference proteome</keyword>